<keyword evidence="6 14" id="KW-0812">Transmembrane</keyword>
<dbReference type="Pfam" id="PF02673">
    <property type="entry name" value="BacA"/>
    <property type="match status" value="1"/>
</dbReference>
<evidence type="ECO:0000256" key="1">
    <source>
        <dbReference type="ARBA" id="ARBA00004651"/>
    </source>
</evidence>
<evidence type="ECO:0000256" key="8">
    <source>
        <dbReference type="ARBA" id="ARBA00022989"/>
    </source>
</evidence>
<name>A0A7V5XHZ2_9BACT</name>
<comment type="catalytic activity">
    <reaction evidence="13 14">
        <text>di-trans,octa-cis-undecaprenyl diphosphate + H2O = di-trans,octa-cis-undecaprenyl phosphate + phosphate + H(+)</text>
        <dbReference type="Rhea" id="RHEA:28094"/>
        <dbReference type="ChEBI" id="CHEBI:15377"/>
        <dbReference type="ChEBI" id="CHEBI:15378"/>
        <dbReference type="ChEBI" id="CHEBI:43474"/>
        <dbReference type="ChEBI" id="CHEBI:58405"/>
        <dbReference type="ChEBI" id="CHEBI:60392"/>
        <dbReference type="EC" id="3.6.1.27"/>
    </reaction>
</comment>
<feature type="transmembrane region" description="Helical" evidence="14">
    <location>
        <begin position="66"/>
        <end position="86"/>
    </location>
</feature>
<keyword evidence="5 14" id="KW-1003">Cell membrane</keyword>
<dbReference type="GO" id="GO:0005886">
    <property type="term" value="C:plasma membrane"/>
    <property type="evidence" value="ECO:0007669"/>
    <property type="project" value="UniProtKB-SubCell"/>
</dbReference>
<evidence type="ECO:0000256" key="14">
    <source>
        <dbReference type="HAMAP-Rule" id="MF_01006"/>
    </source>
</evidence>
<sequence length="251" mass="27772">MDLFEAFFLGLIQGLTEFLPISSTGHLILMQKIFNTFSFLSFDAFIHLGSFLAIVSYFWKDLKEIWGYKWFILISALPGAIAGLTLESIVENYLRTPLIVGLVLIIMSIPMILGEILGKKSSEIKDLNVFKAFLIGIFQALSLIPGTSRSGITISAGLLLGLKREVAAKYSFLAGAPLILGAGLYEGIKLFKSSFVPLDLALVGFFSSTLFSFLAIAFLIPFLKRYSLYSFVIYRILLGLLIIIFYFGSGK</sequence>
<comment type="similarity">
    <text evidence="2 14">Belongs to the UppP family.</text>
</comment>
<evidence type="ECO:0000256" key="4">
    <source>
        <dbReference type="ARBA" id="ARBA00021581"/>
    </source>
</evidence>
<dbReference type="GO" id="GO:0050380">
    <property type="term" value="F:undecaprenyl-diphosphatase activity"/>
    <property type="evidence" value="ECO:0007669"/>
    <property type="project" value="UniProtKB-UniRule"/>
</dbReference>
<proteinExistence type="inferred from homology"/>
<evidence type="ECO:0000256" key="11">
    <source>
        <dbReference type="ARBA" id="ARBA00032707"/>
    </source>
</evidence>
<dbReference type="EC" id="3.6.1.27" evidence="3 14"/>
<keyword evidence="7 14" id="KW-0378">Hydrolase</keyword>
<feature type="transmembrane region" description="Helical" evidence="14">
    <location>
        <begin position="226"/>
        <end position="247"/>
    </location>
</feature>
<keyword evidence="9 14" id="KW-0472">Membrane</keyword>
<feature type="transmembrane region" description="Helical" evidence="14">
    <location>
        <begin position="167"/>
        <end position="188"/>
    </location>
</feature>
<evidence type="ECO:0000256" key="6">
    <source>
        <dbReference type="ARBA" id="ARBA00022692"/>
    </source>
</evidence>
<keyword evidence="14" id="KW-0961">Cell wall biogenesis/degradation</keyword>
<evidence type="ECO:0000256" key="3">
    <source>
        <dbReference type="ARBA" id="ARBA00012374"/>
    </source>
</evidence>
<keyword evidence="10 14" id="KW-0046">Antibiotic resistance</keyword>
<evidence type="ECO:0000256" key="2">
    <source>
        <dbReference type="ARBA" id="ARBA00010621"/>
    </source>
</evidence>
<dbReference type="GO" id="GO:0009252">
    <property type="term" value="P:peptidoglycan biosynthetic process"/>
    <property type="evidence" value="ECO:0007669"/>
    <property type="project" value="UniProtKB-KW"/>
</dbReference>
<feature type="transmembrane region" description="Helical" evidence="14">
    <location>
        <begin position="98"/>
        <end position="117"/>
    </location>
</feature>
<keyword evidence="14" id="KW-0133">Cell shape</keyword>
<dbReference type="GO" id="GO:0071555">
    <property type="term" value="P:cell wall organization"/>
    <property type="evidence" value="ECO:0007669"/>
    <property type="project" value="UniProtKB-KW"/>
</dbReference>
<dbReference type="PANTHER" id="PTHR30622">
    <property type="entry name" value="UNDECAPRENYL-DIPHOSPHATASE"/>
    <property type="match status" value="1"/>
</dbReference>
<dbReference type="InterPro" id="IPR003824">
    <property type="entry name" value="UppP"/>
</dbReference>
<evidence type="ECO:0000256" key="13">
    <source>
        <dbReference type="ARBA" id="ARBA00047594"/>
    </source>
</evidence>
<keyword evidence="14" id="KW-0573">Peptidoglycan synthesis</keyword>
<gene>
    <name evidence="14" type="primary">uppP</name>
    <name evidence="15" type="ORF">ENM15_08510</name>
</gene>
<evidence type="ECO:0000256" key="10">
    <source>
        <dbReference type="ARBA" id="ARBA00023251"/>
    </source>
</evidence>
<reference evidence="15" key="1">
    <citation type="journal article" date="2020" name="mSystems">
        <title>Genome- and Community-Level Interaction Insights into Carbon Utilization and Element Cycling Functions of Hydrothermarchaeota in Hydrothermal Sediment.</title>
        <authorList>
            <person name="Zhou Z."/>
            <person name="Liu Y."/>
            <person name="Xu W."/>
            <person name="Pan J."/>
            <person name="Luo Z.H."/>
            <person name="Li M."/>
        </authorList>
    </citation>
    <scope>NUCLEOTIDE SEQUENCE [LARGE SCALE GENOMIC DNA]</scope>
    <source>
        <strain evidence="15">SpSt-106</strain>
    </source>
</reference>
<dbReference type="PANTHER" id="PTHR30622:SF4">
    <property type="entry name" value="UNDECAPRENYL-DIPHOSPHATASE"/>
    <property type="match status" value="1"/>
</dbReference>
<comment type="subcellular location">
    <subcellularLocation>
        <location evidence="1 14">Cell membrane</location>
        <topology evidence="1 14">Multi-pass membrane protein</topology>
    </subcellularLocation>
</comment>
<dbReference type="EMBL" id="DRWR01000139">
    <property type="protein sequence ID" value="HHQ16837.1"/>
    <property type="molecule type" value="Genomic_DNA"/>
</dbReference>
<protein>
    <recommendedName>
        <fullName evidence="4 14">Undecaprenyl-diphosphatase</fullName>
        <ecNumber evidence="3 14">3.6.1.27</ecNumber>
    </recommendedName>
    <alternativeName>
        <fullName evidence="12 14">Bacitracin resistance protein</fullName>
    </alternativeName>
    <alternativeName>
        <fullName evidence="11 14">Undecaprenyl pyrophosphate phosphatase</fullName>
    </alternativeName>
</protein>
<organism evidence="15">
    <name type="scientific">Thermodesulfobacterium geofontis</name>
    <dbReference type="NCBI Taxonomy" id="1295609"/>
    <lineage>
        <taxon>Bacteria</taxon>
        <taxon>Pseudomonadati</taxon>
        <taxon>Thermodesulfobacteriota</taxon>
        <taxon>Thermodesulfobacteria</taxon>
        <taxon>Thermodesulfobacteriales</taxon>
        <taxon>Thermodesulfobacteriaceae</taxon>
        <taxon>Thermodesulfobacterium</taxon>
    </lineage>
</organism>
<feature type="transmembrane region" description="Helical" evidence="14">
    <location>
        <begin position="200"/>
        <end position="220"/>
    </location>
</feature>
<feature type="transmembrane region" description="Helical" evidence="14">
    <location>
        <begin position="129"/>
        <end position="147"/>
    </location>
</feature>
<dbReference type="HAMAP" id="MF_01006">
    <property type="entry name" value="Undec_diphosphatase"/>
    <property type="match status" value="1"/>
</dbReference>
<evidence type="ECO:0000256" key="5">
    <source>
        <dbReference type="ARBA" id="ARBA00022475"/>
    </source>
</evidence>
<dbReference type="GO" id="GO:0008360">
    <property type="term" value="P:regulation of cell shape"/>
    <property type="evidence" value="ECO:0007669"/>
    <property type="project" value="UniProtKB-KW"/>
</dbReference>
<feature type="transmembrane region" description="Helical" evidence="14">
    <location>
        <begin position="37"/>
        <end position="59"/>
    </location>
</feature>
<comment type="miscellaneous">
    <text evidence="14">Bacitracin is thought to be involved in the inhibition of peptidoglycan synthesis by sequestering undecaprenyl diphosphate, thereby reducing the pool of lipid carrier available.</text>
</comment>
<dbReference type="GO" id="GO:0046677">
    <property type="term" value="P:response to antibiotic"/>
    <property type="evidence" value="ECO:0007669"/>
    <property type="project" value="UniProtKB-UniRule"/>
</dbReference>
<evidence type="ECO:0000313" key="15">
    <source>
        <dbReference type="EMBL" id="HHQ16837.1"/>
    </source>
</evidence>
<evidence type="ECO:0000256" key="7">
    <source>
        <dbReference type="ARBA" id="ARBA00022801"/>
    </source>
</evidence>
<accession>A0A7V5XHZ2</accession>
<evidence type="ECO:0000256" key="12">
    <source>
        <dbReference type="ARBA" id="ARBA00032932"/>
    </source>
</evidence>
<keyword evidence="8 14" id="KW-1133">Transmembrane helix</keyword>
<comment type="caution">
    <text evidence="15">The sequence shown here is derived from an EMBL/GenBank/DDBJ whole genome shotgun (WGS) entry which is preliminary data.</text>
</comment>
<comment type="function">
    <text evidence="14">Catalyzes the dephosphorylation of undecaprenyl diphosphate (UPP). Confers resistance to bacitracin.</text>
</comment>
<dbReference type="AlphaFoldDB" id="A0A7V5XHZ2"/>
<evidence type="ECO:0000256" key="9">
    <source>
        <dbReference type="ARBA" id="ARBA00023136"/>
    </source>
</evidence>